<dbReference type="SUPFAM" id="SSF55874">
    <property type="entry name" value="ATPase domain of HSP90 chaperone/DNA topoisomerase II/histidine kinase"/>
    <property type="match status" value="1"/>
</dbReference>
<evidence type="ECO:0000313" key="8">
    <source>
        <dbReference type="EMBL" id="TSP13375.1"/>
    </source>
</evidence>
<organism evidence="8 9">
    <name type="scientific">Cupriavidus campinensis</name>
    <dbReference type="NCBI Taxonomy" id="151783"/>
    <lineage>
        <taxon>Bacteria</taxon>
        <taxon>Pseudomonadati</taxon>
        <taxon>Pseudomonadota</taxon>
        <taxon>Betaproteobacteria</taxon>
        <taxon>Burkholderiales</taxon>
        <taxon>Burkholderiaceae</taxon>
        <taxon>Cupriavidus</taxon>
    </lineage>
</organism>
<dbReference type="CDD" id="cd00082">
    <property type="entry name" value="HisKA"/>
    <property type="match status" value="1"/>
</dbReference>
<dbReference type="SUPFAM" id="SSF47384">
    <property type="entry name" value="Homodimeric domain of signal transducing histidine kinase"/>
    <property type="match status" value="1"/>
</dbReference>
<feature type="region of interest" description="Disordered" evidence="6">
    <location>
        <begin position="1"/>
        <end position="25"/>
    </location>
</feature>
<feature type="domain" description="Histidine kinase" evidence="7">
    <location>
        <begin position="196"/>
        <end position="410"/>
    </location>
</feature>
<dbReference type="InterPro" id="IPR005467">
    <property type="entry name" value="His_kinase_dom"/>
</dbReference>
<keyword evidence="3" id="KW-0597">Phosphoprotein</keyword>
<dbReference type="InterPro" id="IPR036890">
    <property type="entry name" value="HATPase_C_sf"/>
</dbReference>
<evidence type="ECO:0000256" key="1">
    <source>
        <dbReference type="ARBA" id="ARBA00000085"/>
    </source>
</evidence>
<sequence>MATGSRRPARWPPGSPMHSQAPPPLPRFLDGLENLPEATVICDIDGGILVANRRAVALAPAMLSGIEDLAVRGGGTAPGASPDSPDSPDFPDFADDAYGGLAPPGLPDLIEALFPVPGPGLAYWDALCAVLDSHAPVMSSDDSQGVELATEDDRRFLLHGAPLQSESGRPPGAIVSLIDITTVRRAERQRAQMLHFLSHDMRSPQASILALIDMQSRPTRALPPDVLLARIAEHAHRTLALADDFIRLAQADSERLEFAEVELTGLVLDATDELWALAKARGIELQLSLEAEGETLRAAPVLLVRAIANLVSNAIKFGPPGKPVSVRLRRMGLFLAVAVSDSGPGISYADQARLFEPFRRVHAPGADAPAGSGLGLVFVKTVAERHGGRVMVDSAAGAGATFTLLLPLRRRAG</sequence>
<dbReference type="CDD" id="cd00075">
    <property type="entry name" value="HATPase"/>
    <property type="match status" value="1"/>
</dbReference>
<comment type="catalytic activity">
    <reaction evidence="1">
        <text>ATP + protein L-histidine = ADP + protein N-phospho-L-histidine.</text>
        <dbReference type="EC" id="2.7.13.3"/>
    </reaction>
</comment>
<dbReference type="EC" id="2.7.13.3" evidence="2"/>
<dbReference type="Pfam" id="PF02518">
    <property type="entry name" value="HATPase_c"/>
    <property type="match status" value="1"/>
</dbReference>
<evidence type="ECO:0000256" key="2">
    <source>
        <dbReference type="ARBA" id="ARBA00012438"/>
    </source>
</evidence>
<keyword evidence="4" id="KW-0808">Transferase</keyword>
<dbReference type="InterPro" id="IPR003594">
    <property type="entry name" value="HATPase_dom"/>
</dbReference>
<dbReference type="Proteomes" id="UP000318943">
    <property type="component" value="Unassembled WGS sequence"/>
</dbReference>
<keyword evidence="9" id="KW-1185">Reference proteome</keyword>
<dbReference type="Gene3D" id="3.30.565.10">
    <property type="entry name" value="Histidine kinase-like ATPase, C-terminal domain"/>
    <property type="match status" value="1"/>
</dbReference>
<comment type="caution">
    <text evidence="8">The sequence shown here is derived from an EMBL/GenBank/DDBJ whole genome shotgun (WGS) entry which is preliminary data.</text>
</comment>
<keyword evidence="5 8" id="KW-0418">Kinase</keyword>
<evidence type="ECO:0000313" key="9">
    <source>
        <dbReference type="Proteomes" id="UP000318943"/>
    </source>
</evidence>
<dbReference type="InterPro" id="IPR036097">
    <property type="entry name" value="HisK_dim/P_sf"/>
</dbReference>
<dbReference type="PANTHER" id="PTHR43047:SF72">
    <property type="entry name" value="OSMOSENSING HISTIDINE PROTEIN KINASE SLN1"/>
    <property type="match status" value="1"/>
</dbReference>
<reference evidence="8 9" key="1">
    <citation type="submission" date="2019-05" db="EMBL/GenBank/DDBJ databases">
        <title>Whole genome sequence analysis of Cupriavidus campinensis S14E4C strain.</title>
        <authorList>
            <person name="Abbaszade G."/>
            <person name="Szabo A."/>
            <person name="Toumi M."/>
            <person name="Toth E."/>
        </authorList>
    </citation>
    <scope>NUCLEOTIDE SEQUENCE [LARGE SCALE GENOMIC DNA]</scope>
    <source>
        <strain evidence="8 9">S14E4C</strain>
    </source>
</reference>
<dbReference type="PRINTS" id="PR00344">
    <property type="entry name" value="BCTRLSENSOR"/>
</dbReference>
<dbReference type="Gene3D" id="3.30.450.20">
    <property type="entry name" value="PAS domain"/>
    <property type="match status" value="1"/>
</dbReference>
<evidence type="ECO:0000256" key="6">
    <source>
        <dbReference type="SAM" id="MobiDB-lite"/>
    </source>
</evidence>
<evidence type="ECO:0000259" key="7">
    <source>
        <dbReference type="PROSITE" id="PS50109"/>
    </source>
</evidence>
<name>A0ABY3ER11_9BURK</name>
<dbReference type="SMART" id="SM00388">
    <property type="entry name" value="HisKA"/>
    <property type="match status" value="1"/>
</dbReference>
<accession>A0ABY3ER11</accession>
<evidence type="ECO:0000256" key="3">
    <source>
        <dbReference type="ARBA" id="ARBA00022553"/>
    </source>
</evidence>
<evidence type="ECO:0000256" key="5">
    <source>
        <dbReference type="ARBA" id="ARBA00022777"/>
    </source>
</evidence>
<gene>
    <name evidence="8" type="ORF">FGG12_06915</name>
</gene>
<dbReference type="InterPro" id="IPR004358">
    <property type="entry name" value="Sig_transdc_His_kin-like_C"/>
</dbReference>
<feature type="region of interest" description="Disordered" evidence="6">
    <location>
        <begin position="74"/>
        <end position="98"/>
    </location>
</feature>
<dbReference type="EMBL" id="VCIZ01000003">
    <property type="protein sequence ID" value="TSP13375.1"/>
    <property type="molecule type" value="Genomic_DNA"/>
</dbReference>
<feature type="compositionally biased region" description="Pro residues" evidence="6">
    <location>
        <begin position="10"/>
        <end position="25"/>
    </location>
</feature>
<dbReference type="SMART" id="SM00387">
    <property type="entry name" value="HATPase_c"/>
    <property type="match status" value="1"/>
</dbReference>
<proteinExistence type="predicted"/>
<dbReference type="GO" id="GO:0016301">
    <property type="term" value="F:kinase activity"/>
    <property type="evidence" value="ECO:0007669"/>
    <property type="project" value="UniProtKB-KW"/>
</dbReference>
<protein>
    <recommendedName>
        <fullName evidence="2">histidine kinase</fullName>
        <ecNumber evidence="2">2.7.13.3</ecNumber>
    </recommendedName>
</protein>
<dbReference type="PROSITE" id="PS50109">
    <property type="entry name" value="HIS_KIN"/>
    <property type="match status" value="1"/>
</dbReference>
<evidence type="ECO:0000256" key="4">
    <source>
        <dbReference type="ARBA" id="ARBA00022679"/>
    </source>
</evidence>
<dbReference type="InterPro" id="IPR003661">
    <property type="entry name" value="HisK_dim/P_dom"/>
</dbReference>
<dbReference type="PANTHER" id="PTHR43047">
    <property type="entry name" value="TWO-COMPONENT HISTIDINE PROTEIN KINASE"/>
    <property type="match status" value="1"/>
</dbReference>